<keyword evidence="3" id="KW-1185">Reference proteome</keyword>
<proteinExistence type="predicted"/>
<dbReference type="RefSeq" id="XP_043170444.1">
    <property type="nucleotide sequence ID" value="XM_043314509.1"/>
</dbReference>
<evidence type="ECO:0000256" key="1">
    <source>
        <dbReference type="SAM" id="SignalP"/>
    </source>
</evidence>
<accession>A0A8J2I2F6</accession>
<dbReference type="Proteomes" id="UP000676310">
    <property type="component" value="Unassembled WGS sequence"/>
</dbReference>
<keyword evidence="1" id="KW-0732">Signal</keyword>
<feature type="chain" id="PRO_5035250531" evidence="1">
    <location>
        <begin position="20"/>
        <end position="161"/>
    </location>
</feature>
<dbReference type="GeneID" id="67018822"/>
<dbReference type="EMBL" id="CAJRGZ010000019">
    <property type="protein sequence ID" value="CAG5166111.1"/>
    <property type="molecule type" value="Genomic_DNA"/>
</dbReference>
<organism evidence="2 3">
    <name type="scientific">Alternaria atra</name>
    <dbReference type="NCBI Taxonomy" id="119953"/>
    <lineage>
        <taxon>Eukaryota</taxon>
        <taxon>Fungi</taxon>
        <taxon>Dikarya</taxon>
        <taxon>Ascomycota</taxon>
        <taxon>Pezizomycotina</taxon>
        <taxon>Dothideomycetes</taxon>
        <taxon>Pleosporomycetidae</taxon>
        <taxon>Pleosporales</taxon>
        <taxon>Pleosporineae</taxon>
        <taxon>Pleosporaceae</taxon>
        <taxon>Alternaria</taxon>
        <taxon>Alternaria sect. Ulocladioides</taxon>
    </lineage>
</organism>
<reference evidence="2" key="1">
    <citation type="submission" date="2021-05" db="EMBL/GenBank/DDBJ databases">
        <authorList>
            <person name="Stam R."/>
        </authorList>
    </citation>
    <scope>NUCLEOTIDE SEQUENCE</scope>
    <source>
        <strain evidence="2">CS162</strain>
    </source>
</reference>
<evidence type="ECO:0000313" key="3">
    <source>
        <dbReference type="Proteomes" id="UP000676310"/>
    </source>
</evidence>
<sequence>MLAITIISAILAFTPTALANPVQKRDPGNFRLFEHHYYQQVCGPGACTGGNDLNSLSVRVHDDCNGGGCNAKPAPNLTPRESFCDQDFTVCDRTLRLVSRGPDDCKALRDLSSADNGSAYATLVEGDTDVGTCSVDFSKSKTCSIAFGGDNADSNVYCAFF</sequence>
<name>A0A8J2I2F6_9PLEO</name>
<evidence type="ECO:0000313" key="2">
    <source>
        <dbReference type="EMBL" id="CAG5166111.1"/>
    </source>
</evidence>
<comment type="caution">
    <text evidence="2">The sequence shown here is derived from an EMBL/GenBank/DDBJ whole genome shotgun (WGS) entry which is preliminary data.</text>
</comment>
<gene>
    <name evidence="2" type="ORF">ALTATR162_LOCUS6884</name>
</gene>
<dbReference type="AlphaFoldDB" id="A0A8J2I2F6"/>
<feature type="signal peptide" evidence="1">
    <location>
        <begin position="1"/>
        <end position="19"/>
    </location>
</feature>
<protein>
    <submittedName>
        <fullName evidence="2">Uncharacterized protein</fullName>
    </submittedName>
</protein>
<dbReference type="OrthoDB" id="3656752at2759"/>